<dbReference type="AlphaFoldDB" id="A0ABD3IF45"/>
<gene>
    <name evidence="3" type="ORF">R1sor_019963</name>
</gene>
<dbReference type="PANTHER" id="PTHR35287:SF1">
    <property type="entry name" value="SI:ZFOS-911D5.4"/>
    <property type="match status" value="1"/>
</dbReference>
<feature type="domain" description="NERD" evidence="2">
    <location>
        <begin position="88"/>
        <end position="204"/>
    </location>
</feature>
<sequence length="397" mass="45091">MTRNPSIPRLRKRTEWQNSKWHSHSHSSPRRGGSGPGGGGVGRSLGLIAQAAAMGMATMMMVSLYRRLRGMLLLGYDQTLEETDSDRAGRLAELKVADVFQSVPGVQVYSCLRIPDTGRRGRREIDIVLLLKRELYVLEVKNWSGEIRVQPDGSWCQIRRNGSIQTHPNIVEETKYRASLLESYITRRGVKLPQDFVQSKVVLMNEECRPEQAIMMQREVLLSDQWQNFLDRNSSKGFTGWLKKLVKPNTKTEGLNEATRKQLQFILSTAPTWDRLVLVGGSTFTGDFQRFKGTQEDLEALRGFKRSSYSQLLVSHQRSWLPQILGAIFGARPYVKLVLSSRDYRDGNPGWSDRKQQEVVNEETEVRSGLEIMFRVVGQSKLQSFPVNKVLSMSLSA</sequence>
<dbReference type="Pfam" id="PF08378">
    <property type="entry name" value="NERD"/>
    <property type="match status" value="1"/>
</dbReference>
<name>A0ABD3IF45_9MARC</name>
<comment type="caution">
    <text evidence="3">The sequence shown here is derived from an EMBL/GenBank/DDBJ whole genome shotgun (WGS) entry which is preliminary data.</text>
</comment>
<protein>
    <recommendedName>
        <fullName evidence="2">NERD domain-containing protein</fullName>
    </recommendedName>
</protein>
<accession>A0ABD3IF45</accession>
<keyword evidence="4" id="KW-1185">Reference proteome</keyword>
<dbReference type="InterPro" id="IPR011528">
    <property type="entry name" value="NERD"/>
</dbReference>
<dbReference type="PROSITE" id="PS50965">
    <property type="entry name" value="NERD"/>
    <property type="match status" value="1"/>
</dbReference>
<proteinExistence type="predicted"/>
<evidence type="ECO:0000256" key="1">
    <source>
        <dbReference type="SAM" id="MobiDB-lite"/>
    </source>
</evidence>
<evidence type="ECO:0000313" key="3">
    <source>
        <dbReference type="EMBL" id="KAL3701941.1"/>
    </source>
</evidence>
<evidence type="ECO:0000313" key="4">
    <source>
        <dbReference type="Proteomes" id="UP001633002"/>
    </source>
</evidence>
<reference evidence="3 4" key="1">
    <citation type="submission" date="2024-09" db="EMBL/GenBank/DDBJ databases">
        <title>Chromosome-scale assembly of Riccia sorocarpa.</title>
        <authorList>
            <person name="Paukszto L."/>
        </authorList>
    </citation>
    <scope>NUCLEOTIDE SEQUENCE [LARGE SCALE GENOMIC DNA]</scope>
    <source>
        <strain evidence="3">LP-2024</strain>
        <tissue evidence="3">Aerial parts of the thallus</tissue>
    </source>
</reference>
<feature type="region of interest" description="Disordered" evidence="1">
    <location>
        <begin position="1"/>
        <end position="40"/>
    </location>
</feature>
<organism evidence="3 4">
    <name type="scientific">Riccia sorocarpa</name>
    <dbReference type="NCBI Taxonomy" id="122646"/>
    <lineage>
        <taxon>Eukaryota</taxon>
        <taxon>Viridiplantae</taxon>
        <taxon>Streptophyta</taxon>
        <taxon>Embryophyta</taxon>
        <taxon>Marchantiophyta</taxon>
        <taxon>Marchantiopsida</taxon>
        <taxon>Marchantiidae</taxon>
        <taxon>Marchantiales</taxon>
        <taxon>Ricciaceae</taxon>
        <taxon>Riccia</taxon>
    </lineage>
</organism>
<dbReference type="Proteomes" id="UP001633002">
    <property type="component" value="Unassembled WGS sequence"/>
</dbReference>
<dbReference type="EMBL" id="JBJQOH010000001">
    <property type="protein sequence ID" value="KAL3701941.1"/>
    <property type="molecule type" value="Genomic_DNA"/>
</dbReference>
<dbReference type="PANTHER" id="PTHR35287">
    <property type="entry name" value="SI:ZFOS-911D5.4"/>
    <property type="match status" value="1"/>
</dbReference>
<evidence type="ECO:0000259" key="2">
    <source>
        <dbReference type="PROSITE" id="PS50965"/>
    </source>
</evidence>